<evidence type="ECO:0000256" key="4">
    <source>
        <dbReference type="ARBA" id="ARBA00022989"/>
    </source>
</evidence>
<evidence type="ECO:0000256" key="5">
    <source>
        <dbReference type="ARBA" id="ARBA00023136"/>
    </source>
</evidence>
<dbReference type="AlphaFoldDB" id="A0A316UBQ5"/>
<dbReference type="Gene3D" id="1.20.1250.20">
    <property type="entry name" value="MFS general substrate transporter like domains"/>
    <property type="match status" value="1"/>
</dbReference>
<keyword evidence="5 7" id="KW-0472">Membrane</keyword>
<comment type="subcellular location">
    <subcellularLocation>
        <location evidence="1">Membrane</location>
        <topology evidence="1">Multi-pass membrane protein</topology>
    </subcellularLocation>
</comment>
<feature type="transmembrane region" description="Helical" evidence="7">
    <location>
        <begin position="88"/>
        <end position="107"/>
    </location>
</feature>
<dbReference type="Pfam" id="PF07690">
    <property type="entry name" value="MFS_1"/>
    <property type="match status" value="1"/>
</dbReference>
<sequence length="594" mass="63921">MMTSSSADSIAGQGANPTRPAEAQSTFAATTMFNGTTMHEKGGVAQNIKGKTLLGDEVDIESNRTTGRYSSKAQLIDQAMLGVGMGWYHWRLLIVTAMAWFLDYFWMKSFTIIAPAASNEAQFYYTYNREGYLFVSQFAGLALGSLVWAIMADYSGRSWIFTSTLALAGVGGLVGAGMPAYTGLCILGFIVGAAIGGNQAVDAMLLIESLPVSHHYLLAMQGAFWAIGSLVASLIGWTFTEQYTCGTYATAAATTTSGSASASSSTATATAAAGHTHTARDIVEVAARQFYDLAAEGSEGISASGNSSCHYVSNKGWRYIWWTFGCITLFFYLLRFLVRFYESPKYLAAKGRDAEAAQVVKDIALANKSSTFLAESHFAQVNSQTDEPSPRAVIVPSLSVRIAPLLFLWAIIGITYPIWTNYIETYIYSKGVLEVTPTTVTTNYLYKRYVYIALAGIPGPIVAAIMAEVPFLGRKFTGLILSALTGIFMFVSVTSRSDGAWLGWSCVLSFLYFAQIALLILFTVECIPSPIRGHGLGLNLFVWRFFGMIAAIVTTFAGTKISAGAPVYVSGALSIVAAGVWVITPRETRAKAAQ</sequence>
<keyword evidence="3 7" id="KW-0812">Transmembrane</keyword>
<proteinExistence type="predicted"/>
<evidence type="ECO:0000256" key="7">
    <source>
        <dbReference type="SAM" id="Phobius"/>
    </source>
</evidence>
<dbReference type="OrthoDB" id="4139357at2759"/>
<dbReference type="Proteomes" id="UP000245942">
    <property type="component" value="Unassembled WGS sequence"/>
</dbReference>
<name>A0A316UBQ5_9BASI</name>
<feature type="transmembrane region" description="Helical" evidence="7">
    <location>
        <begin position="398"/>
        <end position="419"/>
    </location>
</feature>
<accession>A0A316UBQ5</accession>
<dbReference type="GeneID" id="37017375"/>
<protein>
    <submittedName>
        <fullName evidence="8">MFS general substrate transporter</fullName>
    </submittedName>
</protein>
<dbReference type="RefSeq" id="XP_025349786.1">
    <property type="nucleotide sequence ID" value="XM_025495641.1"/>
</dbReference>
<evidence type="ECO:0000256" key="3">
    <source>
        <dbReference type="ARBA" id="ARBA00022692"/>
    </source>
</evidence>
<evidence type="ECO:0000256" key="1">
    <source>
        <dbReference type="ARBA" id="ARBA00004141"/>
    </source>
</evidence>
<feature type="transmembrane region" description="Helical" evidence="7">
    <location>
        <begin position="159"/>
        <end position="180"/>
    </location>
</feature>
<feature type="region of interest" description="Disordered" evidence="6">
    <location>
        <begin position="1"/>
        <end position="21"/>
    </location>
</feature>
<feature type="transmembrane region" description="Helical" evidence="7">
    <location>
        <begin position="449"/>
        <end position="469"/>
    </location>
</feature>
<dbReference type="SUPFAM" id="SSF103473">
    <property type="entry name" value="MFS general substrate transporter"/>
    <property type="match status" value="1"/>
</dbReference>
<dbReference type="EMBL" id="KZ819322">
    <property type="protein sequence ID" value="PWN22626.1"/>
    <property type="molecule type" value="Genomic_DNA"/>
</dbReference>
<dbReference type="GO" id="GO:0016020">
    <property type="term" value="C:membrane"/>
    <property type="evidence" value="ECO:0007669"/>
    <property type="project" value="UniProtKB-SubCell"/>
</dbReference>
<dbReference type="PANTHER" id="PTHR23511:SF5">
    <property type="entry name" value="MAJOR FACILITATOR-TYPE TRANSPORTER HXNZ-RELATED"/>
    <property type="match status" value="1"/>
</dbReference>
<feature type="transmembrane region" description="Helical" evidence="7">
    <location>
        <begin position="501"/>
        <end position="524"/>
    </location>
</feature>
<keyword evidence="9" id="KW-1185">Reference proteome</keyword>
<organism evidence="8 9">
    <name type="scientific">Pseudomicrostroma glucosiphilum</name>
    <dbReference type="NCBI Taxonomy" id="1684307"/>
    <lineage>
        <taxon>Eukaryota</taxon>
        <taxon>Fungi</taxon>
        <taxon>Dikarya</taxon>
        <taxon>Basidiomycota</taxon>
        <taxon>Ustilaginomycotina</taxon>
        <taxon>Exobasidiomycetes</taxon>
        <taxon>Microstromatales</taxon>
        <taxon>Microstromatales incertae sedis</taxon>
        <taxon>Pseudomicrostroma</taxon>
    </lineage>
</organism>
<evidence type="ECO:0000256" key="6">
    <source>
        <dbReference type="SAM" id="MobiDB-lite"/>
    </source>
</evidence>
<gene>
    <name evidence="8" type="ORF">BCV69DRAFT_92537</name>
</gene>
<keyword evidence="2" id="KW-0813">Transport</keyword>
<feature type="transmembrane region" description="Helical" evidence="7">
    <location>
        <begin position="216"/>
        <end position="239"/>
    </location>
</feature>
<feature type="transmembrane region" description="Helical" evidence="7">
    <location>
        <begin position="132"/>
        <end position="152"/>
    </location>
</feature>
<feature type="transmembrane region" description="Helical" evidence="7">
    <location>
        <begin position="565"/>
        <end position="584"/>
    </location>
</feature>
<dbReference type="InterPro" id="IPR011701">
    <property type="entry name" value="MFS"/>
</dbReference>
<dbReference type="PANTHER" id="PTHR23511">
    <property type="entry name" value="SYNAPTIC VESICLE GLYCOPROTEIN 2"/>
    <property type="match status" value="1"/>
</dbReference>
<evidence type="ECO:0000313" key="9">
    <source>
        <dbReference type="Proteomes" id="UP000245942"/>
    </source>
</evidence>
<keyword evidence="4 7" id="KW-1133">Transmembrane helix</keyword>
<evidence type="ECO:0000313" key="8">
    <source>
        <dbReference type="EMBL" id="PWN22626.1"/>
    </source>
</evidence>
<evidence type="ECO:0000256" key="2">
    <source>
        <dbReference type="ARBA" id="ARBA00022448"/>
    </source>
</evidence>
<dbReference type="InterPro" id="IPR036259">
    <property type="entry name" value="MFS_trans_sf"/>
</dbReference>
<reference evidence="8 9" key="1">
    <citation type="journal article" date="2018" name="Mol. Biol. Evol.">
        <title>Broad Genomic Sampling Reveals a Smut Pathogenic Ancestry of the Fungal Clade Ustilaginomycotina.</title>
        <authorList>
            <person name="Kijpornyongpan T."/>
            <person name="Mondo S.J."/>
            <person name="Barry K."/>
            <person name="Sandor L."/>
            <person name="Lee J."/>
            <person name="Lipzen A."/>
            <person name="Pangilinan J."/>
            <person name="LaButti K."/>
            <person name="Hainaut M."/>
            <person name="Henrissat B."/>
            <person name="Grigoriev I.V."/>
            <person name="Spatafora J.W."/>
            <person name="Aime M.C."/>
        </authorList>
    </citation>
    <scope>NUCLEOTIDE SEQUENCE [LARGE SCALE GENOMIC DNA]</scope>
    <source>
        <strain evidence="8 9">MCA 4718</strain>
    </source>
</reference>
<dbReference type="GO" id="GO:0022857">
    <property type="term" value="F:transmembrane transporter activity"/>
    <property type="evidence" value="ECO:0007669"/>
    <property type="project" value="InterPro"/>
</dbReference>
<feature type="transmembrane region" description="Helical" evidence="7">
    <location>
        <begin position="319"/>
        <end position="338"/>
    </location>
</feature>
<feature type="transmembrane region" description="Helical" evidence="7">
    <location>
        <begin position="536"/>
        <end position="559"/>
    </location>
</feature>